<dbReference type="InterPro" id="IPR042098">
    <property type="entry name" value="TauD-like_sf"/>
</dbReference>
<accession>T0QED6</accession>
<organism evidence="3 4">
    <name type="scientific">Saprolegnia diclina (strain VS20)</name>
    <dbReference type="NCBI Taxonomy" id="1156394"/>
    <lineage>
        <taxon>Eukaryota</taxon>
        <taxon>Sar</taxon>
        <taxon>Stramenopiles</taxon>
        <taxon>Oomycota</taxon>
        <taxon>Saprolegniomycetes</taxon>
        <taxon>Saprolegniales</taxon>
        <taxon>Saprolegniaceae</taxon>
        <taxon>Saprolegnia</taxon>
    </lineage>
</organism>
<dbReference type="OMA" id="FEHLYPC"/>
<dbReference type="RefSeq" id="XP_008610375.1">
    <property type="nucleotide sequence ID" value="XM_008612153.1"/>
</dbReference>
<dbReference type="InParanoid" id="T0QED6"/>
<dbReference type="VEuPathDB" id="FungiDB:SDRG_06374"/>
<evidence type="ECO:0000313" key="4">
    <source>
        <dbReference type="Proteomes" id="UP000030762"/>
    </source>
</evidence>
<dbReference type="PANTHER" id="PTHR37285:SF5">
    <property type="entry name" value="SPORE WALL MATURATION PROTEIN DIT1"/>
    <property type="match status" value="1"/>
</dbReference>
<gene>
    <name evidence="3" type="ORF">SDRG_06374</name>
</gene>
<dbReference type="STRING" id="1156394.T0QED6"/>
<dbReference type="GeneID" id="19947101"/>
<dbReference type="eggNOG" id="ENOG502RNZ1">
    <property type="taxonomic scope" value="Eukaryota"/>
</dbReference>
<dbReference type="SUPFAM" id="SSF51197">
    <property type="entry name" value="Clavaminate synthase-like"/>
    <property type="match status" value="1"/>
</dbReference>
<dbReference type="PANTHER" id="PTHR37285">
    <property type="entry name" value="SPORE WALL MATURATION PROTEIN DIT1"/>
    <property type="match status" value="1"/>
</dbReference>
<keyword evidence="4" id="KW-1185">Reference proteome</keyword>
<dbReference type="Pfam" id="PF05141">
    <property type="entry name" value="DIT1_PvcA"/>
    <property type="match status" value="1"/>
</dbReference>
<dbReference type="Pfam" id="PF02668">
    <property type="entry name" value="TauD"/>
    <property type="match status" value="1"/>
</dbReference>
<dbReference type="AlphaFoldDB" id="T0QED6"/>
<dbReference type="InterPro" id="IPR007817">
    <property type="entry name" value="Isocyanide_synthase_DIT1"/>
</dbReference>
<reference evidence="3 4" key="1">
    <citation type="submission" date="2012-04" db="EMBL/GenBank/DDBJ databases">
        <title>The Genome Sequence of Saprolegnia declina VS20.</title>
        <authorList>
            <consortium name="The Broad Institute Genome Sequencing Platform"/>
            <person name="Russ C."/>
            <person name="Nusbaum C."/>
            <person name="Tyler B."/>
            <person name="van West P."/>
            <person name="Dieguez-Uribeondo J."/>
            <person name="de Bruijn I."/>
            <person name="Tripathy S."/>
            <person name="Jiang R."/>
            <person name="Young S.K."/>
            <person name="Zeng Q."/>
            <person name="Gargeya S."/>
            <person name="Fitzgerald M."/>
            <person name="Haas B."/>
            <person name="Abouelleil A."/>
            <person name="Alvarado L."/>
            <person name="Arachchi H.M."/>
            <person name="Berlin A."/>
            <person name="Chapman S.B."/>
            <person name="Goldberg J."/>
            <person name="Griggs A."/>
            <person name="Gujja S."/>
            <person name="Hansen M."/>
            <person name="Howarth C."/>
            <person name="Imamovic A."/>
            <person name="Larimer J."/>
            <person name="McCowen C."/>
            <person name="Montmayeur A."/>
            <person name="Murphy C."/>
            <person name="Neiman D."/>
            <person name="Pearson M."/>
            <person name="Priest M."/>
            <person name="Roberts A."/>
            <person name="Saif S."/>
            <person name="Shea T."/>
            <person name="Sisk P."/>
            <person name="Sykes S."/>
            <person name="Wortman J."/>
            <person name="Nusbaum C."/>
            <person name="Birren B."/>
        </authorList>
    </citation>
    <scope>NUCLEOTIDE SEQUENCE [LARGE SCALE GENOMIC DNA]</scope>
    <source>
        <strain evidence="3 4">VS20</strain>
    </source>
</reference>
<sequence length="595" mass="66274">MVQSTMDRIIDALRPLLNIKPEDKFETDGRAFLSKLIARAIEKDEPISLVLPGFPCKSPNTETEVLGKLPDRGEEIGLARLEAACVAIEKVYPRGARAKIFSDGRVFSQVLGVTDDDVLAYKAALVQLLASTTHTHLEFDSLDNHTKTSVNQIAEVKARYGVDALDLDDVLATNAGLRNTYNTFHSFIGRDLLATYAHLDAAAKANAITSAAREMIRRNIAFSSLVNDVFGDAIRLSIHAFDNAGPKFGVHLIPQLEASETAPTTPWHCVIVQRMDGTEFACKHEDVDKTKYEVVTKFGRPWFYREVPDLSPEWARLAIAVQPWRQGVTLIASSPVSITALPKIALRALATKYSVVLLRGFRTDENQDMLASHIGEILMWPTGSTLELKQDGASGLASRSHEPMAFHYDGMFKRIPDSDILGDVPLYQFFQCFAPYPVRDSPFGRTMFVDTRRLLAALPSEDVARLRTLKMTATTAANVMYGSATLTHFMDLVCQHPVDGQEILRFHEPWDADKTNLQPTHIAIRSKKAAATDAEHAAEQAWVFETLVPLLYSDDFKYAHEWQAGDYVLSDNYAQLHSRTPVPQKGREIARIHVN</sequence>
<name>T0QED6_SAPDV</name>
<dbReference type="Gene3D" id="3.60.130.10">
    <property type="entry name" value="Clavaminate synthase-like"/>
    <property type="match status" value="1"/>
</dbReference>
<evidence type="ECO:0000313" key="3">
    <source>
        <dbReference type="EMBL" id="EQC36269.1"/>
    </source>
</evidence>
<evidence type="ECO:0000259" key="2">
    <source>
        <dbReference type="Pfam" id="PF02668"/>
    </source>
</evidence>
<proteinExistence type="predicted"/>
<protein>
    <recommendedName>
        <fullName evidence="2">TauD/TfdA-like domain-containing protein</fullName>
    </recommendedName>
</protein>
<evidence type="ECO:0000256" key="1">
    <source>
        <dbReference type="ARBA" id="ARBA00023002"/>
    </source>
</evidence>
<dbReference type="EMBL" id="JH767148">
    <property type="protein sequence ID" value="EQC36269.1"/>
    <property type="molecule type" value="Genomic_DNA"/>
</dbReference>
<dbReference type="OrthoDB" id="64297at2759"/>
<dbReference type="Proteomes" id="UP000030762">
    <property type="component" value="Unassembled WGS sequence"/>
</dbReference>
<keyword evidence="1" id="KW-0560">Oxidoreductase</keyword>
<dbReference type="GO" id="GO:0016491">
    <property type="term" value="F:oxidoreductase activity"/>
    <property type="evidence" value="ECO:0007669"/>
    <property type="project" value="UniProtKB-KW"/>
</dbReference>
<feature type="domain" description="TauD/TfdA-like" evidence="2">
    <location>
        <begin position="345"/>
        <end position="592"/>
    </location>
</feature>
<dbReference type="InterPro" id="IPR003819">
    <property type="entry name" value="TauD/TfdA-like"/>
</dbReference>